<dbReference type="AlphaFoldDB" id="A0A0F9PSP3"/>
<comment type="caution">
    <text evidence="3">The sequence shown here is derived from an EMBL/GenBank/DDBJ whole genome shotgun (WGS) entry which is preliminary data.</text>
</comment>
<evidence type="ECO:0000313" key="3">
    <source>
        <dbReference type="EMBL" id="KKM96177.1"/>
    </source>
</evidence>
<feature type="domain" description="Glycosyl transferase family 1" evidence="1">
    <location>
        <begin position="196"/>
        <end position="353"/>
    </location>
</feature>
<protein>
    <recommendedName>
        <fullName evidence="4">Glycosyl transferase family 1 domain-containing protein</fullName>
    </recommendedName>
</protein>
<dbReference type="EMBL" id="LAZR01005914">
    <property type="protein sequence ID" value="KKM96177.1"/>
    <property type="molecule type" value="Genomic_DNA"/>
</dbReference>
<dbReference type="CDD" id="cd03801">
    <property type="entry name" value="GT4_PimA-like"/>
    <property type="match status" value="1"/>
</dbReference>
<accession>A0A0F9PSP3</accession>
<organism evidence="3">
    <name type="scientific">marine sediment metagenome</name>
    <dbReference type="NCBI Taxonomy" id="412755"/>
    <lineage>
        <taxon>unclassified sequences</taxon>
        <taxon>metagenomes</taxon>
        <taxon>ecological metagenomes</taxon>
    </lineage>
</organism>
<dbReference type="PANTHER" id="PTHR12526">
    <property type="entry name" value="GLYCOSYLTRANSFERASE"/>
    <property type="match status" value="1"/>
</dbReference>
<name>A0A0F9PSP3_9ZZZZ</name>
<dbReference type="GO" id="GO:0016757">
    <property type="term" value="F:glycosyltransferase activity"/>
    <property type="evidence" value="ECO:0007669"/>
    <property type="project" value="InterPro"/>
</dbReference>
<dbReference type="Gene3D" id="3.40.50.2000">
    <property type="entry name" value="Glycogen Phosphorylase B"/>
    <property type="match status" value="2"/>
</dbReference>
<feature type="domain" description="Glycosyltransferase subfamily 4-like N-terminal" evidence="2">
    <location>
        <begin position="14"/>
        <end position="168"/>
    </location>
</feature>
<dbReference type="InterPro" id="IPR028098">
    <property type="entry name" value="Glyco_trans_4-like_N"/>
</dbReference>
<dbReference type="InterPro" id="IPR001296">
    <property type="entry name" value="Glyco_trans_1"/>
</dbReference>
<reference evidence="3" key="1">
    <citation type="journal article" date="2015" name="Nature">
        <title>Complex archaea that bridge the gap between prokaryotes and eukaryotes.</title>
        <authorList>
            <person name="Spang A."/>
            <person name="Saw J.H."/>
            <person name="Jorgensen S.L."/>
            <person name="Zaremba-Niedzwiedzka K."/>
            <person name="Martijn J."/>
            <person name="Lind A.E."/>
            <person name="van Eijk R."/>
            <person name="Schleper C."/>
            <person name="Guy L."/>
            <person name="Ettema T.J."/>
        </authorList>
    </citation>
    <scope>NUCLEOTIDE SEQUENCE</scope>
</reference>
<evidence type="ECO:0008006" key="4">
    <source>
        <dbReference type="Google" id="ProtNLM"/>
    </source>
</evidence>
<dbReference type="Pfam" id="PF13579">
    <property type="entry name" value="Glyco_trans_4_4"/>
    <property type="match status" value="1"/>
</dbReference>
<gene>
    <name evidence="3" type="ORF">LCGC14_1180770</name>
</gene>
<evidence type="ECO:0000259" key="2">
    <source>
        <dbReference type="Pfam" id="PF13579"/>
    </source>
</evidence>
<proteinExistence type="predicted"/>
<dbReference type="Pfam" id="PF00534">
    <property type="entry name" value="Glycos_transf_1"/>
    <property type="match status" value="1"/>
</dbReference>
<evidence type="ECO:0000259" key="1">
    <source>
        <dbReference type="Pfam" id="PF00534"/>
    </source>
</evidence>
<sequence>MKIAFLHHVFQTGSGIEEVILDLSRQLVTMGHRVTILTYKNDYPDCDVPVMEFPLPDGVPLAGNVLAPVFTRTNAAIRDILGCVDVVVTSLYPMSLVPLLPHKVKPRVVFIEWGIQPYAAYSSLVDKAYLFLLNRADRYAIQKSDTVIVANDVTRKWVEGLGVSPVKMNLYGLNFDRLRLGVDCDYLWDKHPVLQGADGIVMYAGRQSPHKNIDLLIRAVGILRDRGLGMRLLVVGKESFPKYARYLRTLTREMGLEDRVVFTGLVSEDDLNGYYNLCDMVVNASSWEGYLNPEAYAFKKPIVAYGIPPHDETVENGVTGVLVGRLTANRFADAIAGLLADEGKRKAMGLRGYVWARKTLDYAVVAEKFLEVVS</sequence>
<dbReference type="SUPFAM" id="SSF53756">
    <property type="entry name" value="UDP-Glycosyltransferase/glycogen phosphorylase"/>
    <property type="match status" value="1"/>
</dbReference>